<evidence type="ECO:0000313" key="2">
    <source>
        <dbReference type="Proteomes" id="UP000324222"/>
    </source>
</evidence>
<protein>
    <submittedName>
        <fullName evidence="1">Uncharacterized protein</fullName>
    </submittedName>
</protein>
<sequence length="121" mass="12971">MLALIGMNTGLAAQDFPLSLTSILSTSRMQKVSPPPRHPGLEGNPSVGCLPIVRDNEVTDPAAKMALSSINTTLLPPVFTDKSLISHTCRSAWDTTLGDALPITYMGQYWIDSSRTNNLAS</sequence>
<comment type="caution">
    <text evidence="1">The sequence shown here is derived from an EMBL/GenBank/DDBJ whole genome shotgun (WGS) entry which is preliminary data.</text>
</comment>
<dbReference type="EMBL" id="VSRR010039788">
    <property type="protein sequence ID" value="MPC74827.1"/>
    <property type="molecule type" value="Genomic_DNA"/>
</dbReference>
<accession>A0A5B7HZZ5</accession>
<proteinExistence type="predicted"/>
<dbReference type="AlphaFoldDB" id="A0A5B7HZZ5"/>
<evidence type="ECO:0000313" key="1">
    <source>
        <dbReference type="EMBL" id="MPC74827.1"/>
    </source>
</evidence>
<reference evidence="1 2" key="1">
    <citation type="submission" date="2019-05" db="EMBL/GenBank/DDBJ databases">
        <title>Another draft genome of Portunus trituberculatus and its Hox gene families provides insights of decapod evolution.</title>
        <authorList>
            <person name="Jeong J.-H."/>
            <person name="Song I."/>
            <person name="Kim S."/>
            <person name="Choi T."/>
            <person name="Kim D."/>
            <person name="Ryu S."/>
            <person name="Kim W."/>
        </authorList>
    </citation>
    <scope>NUCLEOTIDE SEQUENCE [LARGE SCALE GENOMIC DNA]</scope>
    <source>
        <tissue evidence="1">Muscle</tissue>
    </source>
</reference>
<dbReference type="Proteomes" id="UP000324222">
    <property type="component" value="Unassembled WGS sequence"/>
</dbReference>
<organism evidence="1 2">
    <name type="scientific">Portunus trituberculatus</name>
    <name type="common">Swimming crab</name>
    <name type="synonym">Neptunus trituberculatus</name>
    <dbReference type="NCBI Taxonomy" id="210409"/>
    <lineage>
        <taxon>Eukaryota</taxon>
        <taxon>Metazoa</taxon>
        <taxon>Ecdysozoa</taxon>
        <taxon>Arthropoda</taxon>
        <taxon>Crustacea</taxon>
        <taxon>Multicrustacea</taxon>
        <taxon>Malacostraca</taxon>
        <taxon>Eumalacostraca</taxon>
        <taxon>Eucarida</taxon>
        <taxon>Decapoda</taxon>
        <taxon>Pleocyemata</taxon>
        <taxon>Brachyura</taxon>
        <taxon>Eubrachyura</taxon>
        <taxon>Portunoidea</taxon>
        <taxon>Portunidae</taxon>
        <taxon>Portuninae</taxon>
        <taxon>Portunus</taxon>
    </lineage>
</organism>
<name>A0A5B7HZZ5_PORTR</name>
<gene>
    <name evidence="1" type="ORF">E2C01_069203</name>
</gene>
<keyword evidence="2" id="KW-1185">Reference proteome</keyword>